<evidence type="ECO:0000313" key="2">
    <source>
        <dbReference type="Proteomes" id="UP000250043"/>
    </source>
</evidence>
<dbReference type="OrthoDB" id="2755760at2759"/>
<proteinExistence type="predicted"/>
<protein>
    <submittedName>
        <fullName evidence="1">Uncharacterized protein</fullName>
    </submittedName>
</protein>
<dbReference type="Proteomes" id="UP000250043">
    <property type="component" value="Unassembled WGS sequence"/>
</dbReference>
<gene>
    <name evidence="1" type="ORF">OBBRIDRAFT_808673</name>
</gene>
<reference evidence="1 2" key="1">
    <citation type="submission" date="2016-07" db="EMBL/GenBank/DDBJ databases">
        <title>Draft genome of the white-rot fungus Obba rivulosa 3A-2.</title>
        <authorList>
            <consortium name="DOE Joint Genome Institute"/>
            <person name="Miettinen O."/>
            <person name="Riley R."/>
            <person name="Acob R."/>
            <person name="Barry K."/>
            <person name="Cullen D."/>
            <person name="De Vries R."/>
            <person name="Hainaut M."/>
            <person name="Hatakka A."/>
            <person name="Henrissat B."/>
            <person name="Hilden K."/>
            <person name="Kuo R."/>
            <person name="Labutti K."/>
            <person name="Lipzen A."/>
            <person name="Makela M.R."/>
            <person name="Sandor L."/>
            <person name="Spatafora J.W."/>
            <person name="Grigoriev I.V."/>
            <person name="Hibbett D.S."/>
        </authorList>
    </citation>
    <scope>NUCLEOTIDE SEQUENCE [LARGE SCALE GENOMIC DNA]</scope>
    <source>
        <strain evidence="1 2">3A-2</strain>
    </source>
</reference>
<sequence length="525" mass="60487">MSCYIPRKSSVFHFDILVQIMPYLGRKDLWAFMRAGADVSLYDEGIKIFLRRPDSGIIDAGRFHDFLKIILVEPVRRARFLRQLGLSPYTQFADGDIMDEFIGDLLIVLTNACNLEFLELDHIEIIQRKADSMYGLGTMEKTLKCLQNLRQAEFRDIGRGFENILQHLDVPLEDACLIYSPISVDGPVRDASHLLGGCTGTLCKISMNYNINKFCRVFPELTALELYHDDVKNASQLFRSFPNLRDLRFHSAGFDEGGVTYFGTMDVEELRKARARNWKAQQMQGRWPNLEVLDGPARTLYALGMRSHVRCLRVDMLPDQNCMENLSMFQISEILRYVLPERLKIDMPLHDFLEDMEDFFVRLPETLRYAEFHFVYGEDEVEDEHIDLQEVFDELSQACGHARLTHIAIAFENITFGRDDDYKALWTRTSHAFLRNVPRLSYFRFIDTGMLNGGPAQAWRVVETQGGPRLEDVPCDDDDDWTWGEVLEPEFRGLENLSMYHIQPCTFGRAEGDLLERSGARAAGP</sequence>
<evidence type="ECO:0000313" key="1">
    <source>
        <dbReference type="EMBL" id="OCH83871.1"/>
    </source>
</evidence>
<accession>A0A8E2AG58</accession>
<dbReference type="AlphaFoldDB" id="A0A8E2AG58"/>
<organism evidence="1 2">
    <name type="scientific">Obba rivulosa</name>
    <dbReference type="NCBI Taxonomy" id="1052685"/>
    <lineage>
        <taxon>Eukaryota</taxon>
        <taxon>Fungi</taxon>
        <taxon>Dikarya</taxon>
        <taxon>Basidiomycota</taxon>
        <taxon>Agaricomycotina</taxon>
        <taxon>Agaricomycetes</taxon>
        <taxon>Polyporales</taxon>
        <taxon>Gelatoporiaceae</taxon>
        <taxon>Obba</taxon>
    </lineage>
</organism>
<name>A0A8E2AG58_9APHY</name>
<keyword evidence="2" id="KW-1185">Reference proteome</keyword>
<dbReference type="EMBL" id="KV722781">
    <property type="protein sequence ID" value="OCH83871.1"/>
    <property type="molecule type" value="Genomic_DNA"/>
</dbReference>